<dbReference type="RefSeq" id="XP_003052438.1">
    <property type="nucleotide sequence ID" value="XM_003052392.1"/>
</dbReference>
<name>C7YL40_FUSV7</name>
<dbReference type="AlphaFoldDB" id="C7YL40"/>
<dbReference type="InParanoid" id="C7YL40"/>
<dbReference type="OrthoDB" id="2993351at2759"/>
<protein>
    <recommendedName>
        <fullName evidence="3">DUF3669 domain-containing protein</fullName>
    </recommendedName>
</protein>
<dbReference type="HOGENOM" id="CLU_624179_0_0_1"/>
<dbReference type="VEuPathDB" id="FungiDB:NECHADRAFT_77394"/>
<reference evidence="1 2" key="1">
    <citation type="journal article" date="2009" name="PLoS Genet.">
        <title>The genome of Nectria haematococca: contribution of supernumerary chromosomes to gene expansion.</title>
        <authorList>
            <person name="Coleman J.J."/>
            <person name="Rounsley S.D."/>
            <person name="Rodriguez-Carres M."/>
            <person name="Kuo A."/>
            <person name="Wasmann C.C."/>
            <person name="Grimwood J."/>
            <person name="Schmutz J."/>
            <person name="Taga M."/>
            <person name="White G.J."/>
            <person name="Zhou S."/>
            <person name="Schwartz D.C."/>
            <person name="Freitag M."/>
            <person name="Ma L.J."/>
            <person name="Danchin E.G."/>
            <person name="Henrissat B."/>
            <person name="Coutinho P.M."/>
            <person name="Nelson D.R."/>
            <person name="Straney D."/>
            <person name="Napoli C.A."/>
            <person name="Barker B.M."/>
            <person name="Gribskov M."/>
            <person name="Rep M."/>
            <person name="Kroken S."/>
            <person name="Molnar I."/>
            <person name="Rensing C."/>
            <person name="Kennell J.C."/>
            <person name="Zamora J."/>
            <person name="Farman M.L."/>
            <person name="Selker E.U."/>
            <person name="Salamov A."/>
            <person name="Shapiro H."/>
            <person name="Pangilinan J."/>
            <person name="Lindquist E."/>
            <person name="Lamers C."/>
            <person name="Grigoriev I.V."/>
            <person name="Geiser D.M."/>
            <person name="Covert S.F."/>
            <person name="Temporini E."/>
            <person name="Vanetten H.D."/>
        </authorList>
    </citation>
    <scope>NUCLEOTIDE SEQUENCE [LARGE SCALE GENOMIC DNA]</scope>
    <source>
        <strain evidence="2">ATCC MYA-4622 / CBS 123669 / FGSC 9596 / NRRL 45880 / 77-13-4</strain>
    </source>
</reference>
<evidence type="ECO:0000313" key="1">
    <source>
        <dbReference type="EMBL" id="EEU46725.1"/>
    </source>
</evidence>
<dbReference type="EMBL" id="GG698897">
    <property type="protein sequence ID" value="EEU46725.1"/>
    <property type="molecule type" value="Genomic_DNA"/>
</dbReference>
<proteinExistence type="predicted"/>
<organism evidence="1 2">
    <name type="scientific">Fusarium vanettenii (strain ATCC MYA-4622 / CBS 123669 / FGSC 9596 / NRRL 45880 / 77-13-4)</name>
    <name type="common">Fusarium solani subsp. pisi</name>
    <dbReference type="NCBI Taxonomy" id="660122"/>
    <lineage>
        <taxon>Eukaryota</taxon>
        <taxon>Fungi</taxon>
        <taxon>Dikarya</taxon>
        <taxon>Ascomycota</taxon>
        <taxon>Pezizomycotina</taxon>
        <taxon>Sordariomycetes</taxon>
        <taxon>Hypocreomycetidae</taxon>
        <taxon>Hypocreales</taxon>
        <taxon>Nectriaceae</taxon>
        <taxon>Fusarium</taxon>
        <taxon>Fusarium solani species complex</taxon>
        <taxon>Fusarium vanettenii</taxon>
    </lineage>
</organism>
<sequence length="439" mass="50036">MCPSSHHHLALSPQTTPEFLCVRFTKTLYQRGPVSTLFAPTSRFNSRVTMTIFPWRRQQKATELQKYALGKRDDTCYISTKPAEPVRRSDICIPGEAECSHFTKKTRRAALESESEETEHILSCFWVTYRTAIHLSQTKIKYKAYTVSLYKNSRFLKAEIQNHVKVYTAVQALWIQFKAKGWTRCPRVGVARPAARIFARGRAGLANVPVGFMTRTIPALNPQHCIPLAKAFLDLTIRGRVMNDPWISEVRLRVRMGEMSPPNDHLNPQLLFRPVYFNQLRLEAGKRAVLRWAVGMGMMLATLHWSCGLDGEGVNFILGCSKNSRPCLWATDFGDCKPMKPEGWKSRKCLCAIMDNPTWPRPDFAPNFMPDGDPNEAMGIGRAWKSFVDGYRHTGRVILYKQDRLSELESPRRFVDKLESAWRKRQGSDAESLSGSSNS</sequence>
<dbReference type="Proteomes" id="UP000005206">
    <property type="component" value="Chromosome 3"/>
</dbReference>
<evidence type="ECO:0008006" key="3">
    <source>
        <dbReference type="Google" id="ProtNLM"/>
    </source>
</evidence>
<accession>C7YL40</accession>
<dbReference type="eggNOG" id="ENOG502RJ6J">
    <property type="taxonomic scope" value="Eukaryota"/>
</dbReference>
<evidence type="ECO:0000313" key="2">
    <source>
        <dbReference type="Proteomes" id="UP000005206"/>
    </source>
</evidence>
<dbReference type="GeneID" id="9670970"/>
<dbReference type="STRING" id="660122.C7YL40"/>
<gene>
    <name evidence="1" type="ORF">NECHADRAFT_77394</name>
</gene>
<dbReference type="KEGG" id="nhe:NECHADRAFT_77394"/>
<keyword evidence="2" id="KW-1185">Reference proteome</keyword>